<dbReference type="PANTHER" id="PTHR28062">
    <property type="entry name" value="K+-H+ EXCHANGE-LIKE PROTEIN"/>
    <property type="match status" value="1"/>
</dbReference>
<reference evidence="3" key="1">
    <citation type="submission" date="2023-07" db="EMBL/GenBank/DDBJ databases">
        <title>A draft genome of Kazachstania heterogenica Y-27499.</title>
        <authorList>
            <person name="Donic C."/>
            <person name="Kralova J.S."/>
            <person name="Fidel L."/>
            <person name="Ben-Dor S."/>
            <person name="Jung S."/>
        </authorList>
    </citation>
    <scope>NUCLEOTIDE SEQUENCE [LARGE SCALE GENOMIC DNA]</scope>
    <source>
        <strain evidence="3">Y27499</strain>
    </source>
</reference>
<keyword evidence="1" id="KW-0812">Transmembrane</keyword>
<dbReference type="PANTHER" id="PTHR28062:SF1">
    <property type="entry name" value="TRANSMEMBRANE PROTEIN"/>
    <property type="match status" value="1"/>
</dbReference>
<dbReference type="GO" id="GO:0006813">
    <property type="term" value="P:potassium ion transport"/>
    <property type="evidence" value="ECO:0007669"/>
    <property type="project" value="TreeGrafter"/>
</dbReference>
<feature type="transmembrane region" description="Helical" evidence="1">
    <location>
        <begin position="208"/>
        <end position="233"/>
    </location>
</feature>
<accession>A0AAN7WSR1</accession>
<keyword evidence="3" id="KW-1185">Reference proteome</keyword>
<keyword evidence="1" id="KW-0472">Membrane</keyword>
<organism evidence="2 3">
    <name type="scientific">Arxiozyma heterogenica</name>
    <dbReference type="NCBI Taxonomy" id="278026"/>
    <lineage>
        <taxon>Eukaryota</taxon>
        <taxon>Fungi</taxon>
        <taxon>Dikarya</taxon>
        <taxon>Ascomycota</taxon>
        <taxon>Saccharomycotina</taxon>
        <taxon>Saccharomycetes</taxon>
        <taxon>Saccharomycetales</taxon>
        <taxon>Saccharomycetaceae</taxon>
        <taxon>Arxiozyma</taxon>
    </lineage>
</organism>
<keyword evidence="1" id="KW-1133">Transmembrane helix</keyword>
<dbReference type="Pfam" id="PF10173">
    <property type="entry name" value="Mit_KHE1"/>
    <property type="match status" value="1"/>
</dbReference>
<dbReference type="GO" id="GO:0005743">
    <property type="term" value="C:mitochondrial inner membrane"/>
    <property type="evidence" value="ECO:0007669"/>
    <property type="project" value="TreeGrafter"/>
</dbReference>
<name>A0AAN7WSR1_9SACH</name>
<dbReference type="AlphaFoldDB" id="A0AAN7WSR1"/>
<dbReference type="GO" id="GO:1902600">
    <property type="term" value="P:proton transmembrane transport"/>
    <property type="evidence" value="ECO:0007669"/>
    <property type="project" value="TreeGrafter"/>
</dbReference>
<gene>
    <name evidence="2" type="ORF">RI543_003319</name>
</gene>
<evidence type="ECO:0000313" key="3">
    <source>
        <dbReference type="Proteomes" id="UP001306508"/>
    </source>
</evidence>
<comment type="caution">
    <text evidence="2">The sequence shown here is derived from an EMBL/GenBank/DDBJ whole genome shotgun (WGS) entry which is preliminary data.</text>
</comment>
<dbReference type="InterPro" id="IPR018786">
    <property type="entry name" value="Mit_KHE1"/>
</dbReference>
<sequence length="310" mass="36139">MNCSVSSNCSVMFNVHKNLQNSIISIIRPLATTANKLNSLQPYKNEPVKLIAIPITKNKTYIYFKHLDHFINRRSKLIQLEQNVVAKCSTLWEKMKKSPKRINTKIVTFINQYMNQIPWQEESLRSIPGEHYIMKRIKVGKSGELKARPIIKMVTTRQYKKANPLPEAIPIAVYYPTKIIEKSRLILQLNELSKWGLRYHLKEIYKCLILLPLTIPLALIPIVPNIPGFYLLYRIYCNIKAYLGAKHLQQILKDDLLDFRELQDYNMIFSVSPTLTETKINQITRLLEVDEINSHLKKSLLQEEKTFDGD</sequence>
<protein>
    <submittedName>
        <fullName evidence="2">Uncharacterized protein</fullName>
    </submittedName>
</protein>
<evidence type="ECO:0000313" key="2">
    <source>
        <dbReference type="EMBL" id="KAK5779428.1"/>
    </source>
</evidence>
<proteinExistence type="predicted"/>
<dbReference type="Proteomes" id="UP001306508">
    <property type="component" value="Unassembled WGS sequence"/>
</dbReference>
<dbReference type="EMBL" id="JAWIZZ010000047">
    <property type="protein sequence ID" value="KAK5779428.1"/>
    <property type="molecule type" value="Genomic_DNA"/>
</dbReference>
<evidence type="ECO:0000256" key="1">
    <source>
        <dbReference type="SAM" id="Phobius"/>
    </source>
</evidence>